<gene>
    <name evidence="3" type="ORF">Pla100_26810</name>
</gene>
<evidence type="ECO:0008006" key="5">
    <source>
        <dbReference type="Google" id="ProtNLM"/>
    </source>
</evidence>
<feature type="transmembrane region" description="Helical" evidence="2">
    <location>
        <begin position="58"/>
        <end position="80"/>
    </location>
</feature>
<name>A0A5C6ADP3_9BACT</name>
<protein>
    <recommendedName>
        <fullName evidence="5">Yip1 domain-containing protein</fullName>
    </recommendedName>
</protein>
<feature type="transmembrane region" description="Helical" evidence="2">
    <location>
        <begin position="119"/>
        <end position="142"/>
    </location>
</feature>
<dbReference type="EMBL" id="SJPM01000004">
    <property type="protein sequence ID" value="TWT97527.1"/>
    <property type="molecule type" value="Genomic_DNA"/>
</dbReference>
<evidence type="ECO:0000313" key="4">
    <source>
        <dbReference type="Proteomes" id="UP000316213"/>
    </source>
</evidence>
<feature type="region of interest" description="Disordered" evidence="1">
    <location>
        <begin position="220"/>
        <end position="252"/>
    </location>
</feature>
<evidence type="ECO:0000313" key="3">
    <source>
        <dbReference type="EMBL" id="TWT97527.1"/>
    </source>
</evidence>
<sequence length="252" mass="26630">MHFAQTDPVLSILSSAGLPLLGVISIFAVGVFLVTGYSMKFSLAVAGVGHFGFWKSTGISFATTTAVFFVSCLMAVAMFLLKGESVVVGLISAFLSVTAFALVIAVMGKCGIVRGYVTYFLNGFFVVAGFVLLAIVMVPVMMVAAPMMKIDPDDLASLRQAFPQDGLSSIRSPGDGSSLGLDSLRNVSLNPDDRHDSDSALESLPQNWLPVRSSDASIQDAFYQRSQTPASSGEESPSVPVTRGVQANPFVQ</sequence>
<evidence type="ECO:0000256" key="1">
    <source>
        <dbReference type="SAM" id="MobiDB-lite"/>
    </source>
</evidence>
<feature type="transmembrane region" description="Helical" evidence="2">
    <location>
        <begin position="12"/>
        <end position="37"/>
    </location>
</feature>
<keyword evidence="4" id="KW-1185">Reference proteome</keyword>
<accession>A0A5C6ADP3</accession>
<organism evidence="3 4">
    <name type="scientific">Neorhodopirellula pilleata</name>
    <dbReference type="NCBI Taxonomy" id="2714738"/>
    <lineage>
        <taxon>Bacteria</taxon>
        <taxon>Pseudomonadati</taxon>
        <taxon>Planctomycetota</taxon>
        <taxon>Planctomycetia</taxon>
        <taxon>Pirellulales</taxon>
        <taxon>Pirellulaceae</taxon>
        <taxon>Neorhodopirellula</taxon>
    </lineage>
</organism>
<comment type="caution">
    <text evidence="3">The sequence shown here is derived from an EMBL/GenBank/DDBJ whole genome shotgun (WGS) entry which is preliminary data.</text>
</comment>
<dbReference type="OrthoDB" id="271251at2"/>
<dbReference type="Proteomes" id="UP000316213">
    <property type="component" value="Unassembled WGS sequence"/>
</dbReference>
<feature type="compositionally biased region" description="Polar residues" evidence="1">
    <location>
        <begin position="224"/>
        <end position="235"/>
    </location>
</feature>
<keyword evidence="2" id="KW-1133">Transmembrane helix</keyword>
<reference evidence="3 4" key="1">
    <citation type="submission" date="2019-02" db="EMBL/GenBank/DDBJ databases">
        <title>Deep-cultivation of Planctomycetes and their phenomic and genomic characterization uncovers novel biology.</title>
        <authorList>
            <person name="Wiegand S."/>
            <person name="Jogler M."/>
            <person name="Boedeker C."/>
            <person name="Pinto D."/>
            <person name="Vollmers J."/>
            <person name="Rivas-Marin E."/>
            <person name="Kohn T."/>
            <person name="Peeters S.H."/>
            <person name="Heuer A."/>
            <person name="Rast P."/>
            <person name="Oberbeckmann S."/>
            <person name="Bunk B."/>
            <person name="Jeske O."/>
            <person name="Meyerdierks A."/>
            <person name="Storesund J.E."/>
            <person name="Kallscheuer N."/>
            <person name="Luecker S."/>
            <person name="Lage O.M."/>
            <person name="Pohl T."/>
            <person name="Merkel B.J."/>
            <person name="Hornburger P."/>
            <person name="Mueller R.-W."/>
            <person name="Bruemmer F."/>
            <person name="Labrenz M."/>
            <person name="Spormann A.M."/>
            <person name="Op Den Camp H."/>
            <person name="Overmann J."/>
            <person name="Amann R."/>
            <person name="Jetten M.S.M."/>
            <person name="Mascher T."/>
            <person name="Medema M.H."/>
            <person name="Devos D.P."/>
            <person name="Kaster A.-K."/>
            <person name="Ovreas L."/>
            <person name="Rohde M."/>
            <person name="Galperin M.Y."/>
            <person name="Jogler C."/>
        </authorList>
    </citation>
    <scope>NUCLEOTIDE SEQUENCE [LARGE SCALE GENOMIC DNA]</scope>
    <source>
        <strain evidence="3 4">Pla100</strain>
    </source>
</reference>
<proteinExistence type="predicted"/>
<keyword evidence="2" id="KW-0472">Membrane</keyword>
<dbReference type="AlphaFoldDB" id="A0A5C6ADP3"/>
<evidence type="ECO:0000256" key="2">
    <source>
        <dbReference type="SAM" id="Phobius"/>
    </source>
</evidence>
<keyword evidence="2" id="KW-0812">Transmembrane</keyword>
<feature type="transmembrane region" description="Helical" evidence="2">
    <location>
        <begin position="86"/>
        <end position="107"/>
    </location>
</feature>
<dbReference type="RefSeq" id="WP_146578094.1">
    <property type="nucleotide sequence ID" value="NZ_SJPM01000004.1"/>
</dbReference>